<dbReference type="Pfam" id="PF13360">
    <property type="entry name" value="PQQ_2"/>
    <property type="match status" value="1"/>
</dbReference>
<proteinExistence type="predicted"/>
<dbReference type="EMBL" id="CP036272">
    <property type="protein sequence ID" value="QDT60077.1"/>
    <property type="molecule type" value="Genomic_DNA"/>
</dbReference>
<dbReference type="AlphaFoldDB" id="A0A517SVB4"/>
<dbReference type="InterPro" id="IPR002372">
    <property type="entry name" value="PQQ_rpt_dom"/>
</dbReference>
<evidence type="ECO:0000256" key="1">
    <source>
        <dbReference type="SAM" id="SignalP"/>
    </source>
</evidence>
<evidence type="ECO:0000259" key="2">
    <source>
        <dbReference type="Pfam" id="PF13360"/>
    </source>
</evidence>
<dbReference type="SUPFAM" id="SSF50998">
    <property type="entry name" value="Quinoprotein alcohol dehydrogenase-like"/>
    <property type="match status" value="1"/>
</dbReference>
<evidence type="ECO:0000313" key="4">
    <source>
        <dbReference type="Proteomes" id="UP000315003"/>
    </source>
</evidence>
<dbReference type="Gene3D" id="2.130.10.10">
    <property type="entry name" value="YVTN repeat-like/Quinoprotein amine dehydrogenase"/>
    <property type="match status" value="1"/>
</dbReference>
<feature type="signal peptide" evidence="1">
    <location>
        <begin position="1"/>
        <end position="22"/>
    </location>
</feature>
<reference evidence="3 4" key="1">
    <citation type="submission" date="2019-02" db="EMBL/GenBank/DDBJ databases">
        <title>Deep-cultivation of Planctomycetes and their phenomic and genomic characterization uncovers novel biology.</title>
        <authorList>
            <person name="Wiegand S."/>
            <person name="Jogler M."/>
            <person name="Boedeker C."/>
            <person name="Pinto D."/>
            <person name="Vollmers J."/>
            <person name="Rivas-Marin E."/>
            <person name="Kohn T."/>
            <person name="Peeters S.H."/>
            <person name="Heuer A."/>
            <person name="Rast P."/>
            <person name="Oberbeckmann S."/>
            <person name="Bunk B."/>
            <person name="Jeske O."/>
            <person name="Meyerdierks A."/>
            <person name="Storesund J.E."/>
            <person name="Kallscheuer N."/>
            <person name="Luecker S."/>
            <person name="Lage O.M."/>
            <person name="Pohl T."/>
            <person name="Merkel B.J."/>
            <person name="Hornburger P."/>
            <person name="Mueller R.-W."/>
            <person name="Bruemmer F."/>
            <person name="Labrenz M."/>
            <person name="Spormann A.M."/>
            <person name="Op den Camp H."/>
            <person name="Overmann J."/>
            <person name="Amann R."/>
            <person name="Jetten M.S.M."/>
            <person name="Mascher T."/>
            <person name="Medema M.H."/>
            <person name="Devos D.P."/>
            <person name="Kaster A.-K."/>
            <person name="Ovreas L."/>
            <person name="Rohde M."/>
            <person name="Galperin M.Y."/>
            <person name="Jogler C."/>
        </authorList>
    </citation>
    <scope>NUCLEOTIDE SEQUENCE [LARGE SCALE GENOMIC DNA]</scope>
    <source>
        <strain evidence="3 4">SV_7m_r</strain>
    </source>
</reference>
<name>A0A517SVB4_9BACT</name>
<dbReference type="RefSeq" id="WP_419188431.1">
    <property type="nucleotide sequence ID" value="NZ_CP036272.1"/>
</dbReference>
<evidence type="ECO:0000313" key="3">
    <source>
        <dbReference type="EMBL" id="QDT60077.1"/>
    </source>
</evidence>
<keyword evidence="1" id="KW-0732">Signal</keyword>
<keyword evidence="4" id="KW-1185">Reference proteome</keyword>
<dbReference type="Proteomes" id="UP000315003">
    <property type="component" value="Chromosome"/>
</dbReference>
<gene>
    <name evidence="3" type="ORF">SV7mr_25940</name>
</gene>
<sequence length="455" mass="49494" precursor="true">MPKMIRASLTRWLLTSTACVLATGCLLGTASSDADDWSGWMGDNRDGVYRETGIVQEIPSDGLPVKWRVPVGAGYAGPAVADGKVYLFDYQMEGGKIVNSPNLRGELKGKERLLVLDAQSGKELWSYSYERPYSISYPAGPRATPTVDGDRVYLLGAEGDLTCLNTSKGDVIWQRNLPKSFGAEVPIWGYSAHPLVDGDLLYTMVGGAGQGVVAFDKRTGKTAWKALDVPAGYCPPQIIEAGGTRQLVVFHPQGVQSLDPATGDSHWLIPMKPSYEMSIAQPMVSGGRMYASSIHSEAMMADLGTDQPTAKAIWHGETKNAVHCSNAPPMFVDGVVYGTDCLTGKLIAVDGDNGDRLWETFEATKPDEKRMIKHGTAFLTRIGDSKRYLLFSETGELIIADLTADGMKQLGRMQVVEPTNEAFGRPVVWSHPAYAEHTAFIRNDKEIVAVDLQQK</sequence>
<accession>A0A517SVB4</accession>
<feature type="domain" description="Pyrrolo-quinoline quinone repeat" evidence="2">
    <location>
        <begin position="110"/>
        <end position="309"/>
    </location>
</feature>
<organism evidence="3 4">
    <name type="scientific">Stieleria bergensis</name>
    <dbReference type="NCBI Taxonomy" id="2528025"/>
    <lineage>
        <taxon>Bacteria</taxon>
        <taxon>Pseudomonadati</taxon>
        <taxon>Planctomycetota</taxon>
        <taxon>Planctomycetia</taxon>
        <taxon>Pirellulales</taxon>
        <taxon>Pirellulaceae</taxon>
        <taxon>Stieleria</taxon>
    </lineage>
</organism>
<dbReference type="PANTHER" id="PTHR34512">
    <property type="entry name" value="CELL SURFACE PROTEIN"/>
    <property type="match status" value="1"/>
</dbReference>
<dbReference type="PROSITE" id="PS51257">
    <property type="entry name" value="PROKAR_LIPOPROTEIN"/>
    <property type="match status" value="1"/>
</dbReference>
<dbReference type="InterPro" id="IPR015943">
    <property type="entry name" value="WD40/YVTN_repeat-like_dom_sf"/>
</dbReference>
<dbReference type="InterPro" id="IPR011047">
    <property type="entry name" value="Quinoprotein_ADH-like_sf"/>
</dbReference>
<protein>
    <submittedName>
        <fullName evidence="3">Outer membrane biogenesis protein BamB</fullName>
    </submittedName>
</protein>
<feature type="chain" id="PRO_5021821340" evidence="1">
    <location>
        <begin position="23"/>
        <end position="455"/>
    </location>
</feature>
<dbReference type="PANTHER" id="PTHR34512:SF30">
    <property type="entry name" value="OUTER MEMBRANE PROTEIN ASSEMBLY FACTOR BAMB"/>
    <property type="match status" value="1"/>
</dbReference>
<dbReference type="SMART" id="SM00564">
    <property type="entry name" value="PQQ"/>
    <property type="match status" value="4"/>
</dbReference>
<dbReference type="InterPro" id="IPR018391">
    <property type="entry name" value="PQQ_b-propeller_rpt"/>
</dbReference>